<dbReference type="STRING" id="1193518.BN13_1560005"/>
<evidence type="ECO:0000256" key="1">
    <source>
        <dbReference type="SAM" id="MobiDB-lite"/>
    </source>
</evidence>
<comment type="caution">
    <text evidence="2">The sequence shown here is derived from an EMBL/GenBank/DDBJ whole genome shotgun (WGS) entry which is preliminary data.</text>
</comment>
<protein>
    <submittedName>
        <fullName evidence="2">Uncharacterized protein</fullName>
    </submittedName>
</protein>
<evidence type="ECO:0000313" key="3">
    <source>
        <dbReference type="Proteomes" id="UP000035720"/>
    </source>
</evidence>
<feature type="region of interest" description="Disordered" evidence="1">
    <location>
        <begin position="89"/>
        <end position="134"/>
    </location>
</feature>
<sequence length="197" mass="20601">MCAGGGERPPSPGRRSGRVEVEGSLSQEVLVRVGSSPDKAGAGQYCQMVWARRTRREGVTRVNQWLNLRNRGSGSNLADVGRAAVRAERTNGEATSGTVIDAGPGGREESLRRTRGDAAGAELGTAPADRDTVNMGTLPCPPYPGCIQQPGGQGHRRLTGAVGGGAAVVVRGWESRPHGKGRQRVRNEGAAMPGGRR</sequence>
<feature type="compositionally biased region" description="Basic and acidic residues" evidence="1">
    <location>
        <begin position="106"/>
        <end position="116"/>
    </location>
</feature>
<feature type="region of interest" description="Disordered" evidence="1">
    <location>
        <begin position="1"/>
        <end position="25"/>
    </location>
</feature>
<dbReference type="EMBL" id="CAJC01000064">
    <property type="protein sequence ID" value="CCI52287.1"/>
    <property type="molecule type" value="Genomic_DNA"/>
</dbReference>
<evidence type="ECO:0000313" key="2">
    <source>
        <dbReference type="EMBL" id="CCI52287.1"/>
    </source>
</evidence>
<proteinExistence type="predicted"/>
<organism evidence="2 3">
    <name type="scientific">Nostocoides jenkinsii Ben 74</name>
    <dbReference type="NCBI Taxonomy" id="1193518"/>
    <lineage>
        <taxon>Bacteria</taxon>
        <taxon>Bacillati</taxon>
        <taxon>Actinomycetota</taxon>
        <taxon>Actinomycetes</taxon>
        <taxon>Micrococcales</taxon>
        <taxon>Intrasporangiaceae</taxon>
        <taxon>Nostocoides</taxon>
    </lineage>
</organism>
<dbReference type="Proteomes" id="UP000035720">
    <property type="component" value="Unassembled WGS sequence"/>
</dbReference>
<gene>
    <name evidence="2" type="ORF">BN13_1560005</name>
</gene>
<accession>A0A077MBQ1</accession>
<keyword evidence="3" id="KW-1185">Reference proteome</keyword>
<name>A0A077MBQ1_9MICO</name>
<reference evidence="2 3" key="1">
    <citation type="journal article" date="2013" name="ISME J.">
        <title>A metabolic model for members of the genus Tetrasphaera involved in enhanced biological phosphorus removal.</title>
        <authorList>
            <person name="Kristiansen R."/>
            <person name="Nguyen H.T.T."/>
            <person name="Saunders A.M."/>
            <person name="Nielsen J.L."/>
            <person name="Wimmer R."/>
            <person name="Le V.Q."/>
            <person name="McIlroy S.J."/>
            <person name="Petrovski S."/>
            <person name="Seviour R.J."/>
            <person name="Calteau A."/>
            <person name="Nielsen K.L."/>
            <person name="Nielsen P.H."/>
        </authorList>
    </citation>
    <scope>NUCLEOTIDE SEQUENCE [LARGE SCALE GENOMIC DNA]</scope>
    <source>
        <strain evidence="2 3">Ben 74</strain>
    </source>
</reference>
<dbReference type="AlphaFoldDB" id="A0A077MBQ1"/>
<feature type="region of interest" description="Disordered" evidence="1">
    <location>
        <begin position="173"/>
        <end position="197"/>
    </location>
</feature>